<dbReference type="EMBL" id="CP051774">
    <property type="protein sequence ID" value="QJE94266.1"/>
    <property type="molecule type" value="Genomic_DNA"/>
</dbReference>
<feature type="domain" description="HTH araC/xylS-type" evidence="4">
    <location>
        <begin position="183"/>
        <end position="281"/>
    </location>
</feature>
<evidence type="ECO:0000313" key="6">
    <source>
        <dbReference type="Proteomes" id="UP000501812"/>
    </source>
</evidence>
<dbReference type="SMART" id="SM00342">
    <property type="entry name" value="HTH_ARAC"/>
    <property type="match status" value="1"/>
</dbReference>
<evidence type="ECO:0000259" key="4">
    <source>
        <dbReference type="PROSITE" id="PS01124"/>
    </source>
</evidence>
<evidence type="ECO:0000313" key="5">
    <source>
        <dbReference type="EMBL" id="QJE94266.1"/>
    </source>
</evidence>
<reference evidence="5 6" key="1">
    <citation type="submission" date="2020-04" db="EMBL/GenBank/DDBJ databases">
        <title>Luteolibacter sp. G-1-1-1 isolated from soil.</title>
        <authorList>
            <person name="Dahal R.H."/>
        </authorList>
    </citation>
    <scope>NUCLEOTIDE SEQUENCE [LARGE SCALE GENOMIC DNA]</scope>
    <source>
        <strain evidence="5 6">G-1-1-1</strain>
    </source>
</reference>
<dbReference type="PANTHER" id="PTHR46796">
    <property type="entry name" value="HTH-TYPE TRANSCRIPTIONAL ACTIVATOR RHAS-RELATED"/>
    <property type="match status" value="1"/>
</dbReference>
<dbReference type="AlphaFoldDB" id="A0A858RBA2"/>
<keyword evidence="3" id="KW-0804">Transcription</keyword>
<dbReference type="InterPro" id="IPR018060">
    <property type="entry name" value="HTH_AraC"/>
</dbReference>
<name>A0A858RBA2_9BACT</name>
<dbReference type="GO" id="GO:0043565">
    <property type="term" value="F:sequence-specific DNA binding"/>
    <property type="evidence" value="ECO:0007669"/>
    <property type="project" value="InterPro"/>
</dbReference>
<dbReference type="InterPro" id="IPR020449">
    <property type="entry name" value="Tscrpt_reg_AraC-type_HTH"/>
</dbReference>
<dbReference type="PROSITE" id="PS01124">
    <property type="entry name" value="HTH_ARAC_FAMILY_2"/>
    <property type="match status" value="1"/>
</dbReference>
<proteinExistence type="predicted"/>
<dbReference type="GO" id="GO:0003700">
    <property type="term" value="F:DNA-binding transcription factor activity"/>
    <property type="evidence" value="ECO:0007669"/>
    <property type="project" value="InterPro"/>
</dbReference>
<keyword evidence="2" id="KW-0238">DNA-binding</keyword>
<dbReference type="SUPFAM" id="SSF46689">
    <property type="entry name" value="Homeodomain-like"/>
    <property type="match status" value="2"/>
</dbReference>
<dbReference type="InterPro" id="IPR009057">
    <property type="entry name" value="Homeodomain-like_sf"/>
</dbReference>
<evidence type="ECO:0000256" key="1">
    <source>
        <dbReference type="ARBA" id="ARBA00023015"/>
    </source>
</evidence>
<keyword evidence="6" id="KW-1185">Reference proteome</keyword>
<evidence type="ECO:0000256" key="3">
    <source>
        <dbReference type="ARBA" id="ARBA00023163"/>
    </source>
</evidence>
<accession>A0A858RBA2</accession>
<protein>
    <submittedName>
        <fullName evidence="5">Helix-turn-helix transcriptional regulator</fullName>
    </submittedName>
</protein>
<sequence>MSASIIKSHIRRVSGSGHALEHVIIERSLEAPFMEYAVNYRPPSQHILVAPTEETSLSWSPDGRGRRKEANFSSADLILNPSGCFTRPQWDRETSFILVAVQPKGVIQVCDELEIRTAEVPERFHFRNGALLRAIQRLMMCFDVAGQPMMKAREMELTLIRSLVSECENLRDGNHRLSKSRLEAVHAFVLDRLSSTITLEEMAKVAGYSNSRFLLLFRNTMGFSPHQYVMRERIEKARVLLARTRLPLSHVATDCGFSDQSHFARLFKRHTGMTPHQWRCG</sequence>
<dbReference type="Gene3D" id="1.10.10.60">
    <property type="entry name" value="Homeodomain-like"/>
    <property type="match status" value="2"/>
</dbReference>
<dbReference type="RefSeq" id="WP_169452487.1">
    <property type="nucleotide sequence ID" value="NZ_CP051774.1"/>
</dbReference>
<gene>
    <name evidence="5" type="ORF">HHL09_00185</name>
</gene>
<dbReference type="Pfam" id="PF12833">
    <property type="entry name" value="HTH_18"/>
    <property type="match status" value="1"/>
</dbReference>
<dbReference type="KEGG" id="luo:HHL09_00185"/>
<evidence type="ECO:0000256" key="2">
    <source>
        <dbReference type="ARBA" id="ARBA00023125"/>
    </source>
</evidence>
<dbReference type="PRINTS" id="PR00032">
    <property type="entry name" value="HTHARAC"/>
</dbReference>
<keyword evidence="1" id="KW-0805">Transcription regulation</keyword>
<dbReference type="Proteomes" id="UP000501812">
    <property type="component" value="Chromosome"/>
</dbReference>
<dbReference type="PANTHER" id="PTHR46796:SF6">
    <property type="entry name" value="ARAC SUBFAMILY"/>
    <property type="match status" value="1"/>
</dbReference>
<dbReference type="InterPro" id="IPR050204">
    <property type="entry name" value="AraC_XylS_family_regulators"/>
</dbReference>
<organism evidence="5 6">
    <name type="scientific">Luteolibacter luteus</name>
    <dbReference type="NCBI Taxonomy" id="2728835"/>
    <lineage>
        <taxon>Bacteria</taxon>
        <taxon>Pseudomonadati</taxon>
        <taxon>Verrucomicrobiota</taxon>
        <taxon>Verrucomicrobiia</taxon>
        <taxon>Verrucomicrobiales</taxon>
        <taxon>Verrucomicrobiaceae</taxon>
        <taxon>Luteolibacter</taxon>
    </lineage>
</organism>